<organism evidence="2">
    <name type="scientific">Anopheles atroparvus</name>
    <name type="common">European mosquito</name>
    <dbReference type="NCBI Taxonomy" id="41427"/>
    <lineage>
        <taxon>Eukaryota</taxon>
        <taxon>Metazoa</taxon>
        <taxon>Ecdysozoa</taxon>
        <taxon>Arthropoda</taxon>
        <taxon>Hexapoda</taxon>
        <taxon>Insecta</taxon>
        <taxon>Pterygota</taxon>
        <taxon>Neoptera</taxon>
        <taxon>Endopterygota</taxon>
        <taxon>Diptera</taxon>
        <taxon>Nematocera</taxon>
        <taxon>Culicoidea</taxon>
        <taxon>Culicidae</taxon>
        <taxon>Anophelinae</taxon>
        <taxon>Anopheles</taxon>
    </lineage>
</organism>
<dbReference type="SUPFAM" id="SSF51445">
    <property type="entry name" value="(Trans)glycosidases"/>
    <property type="match status" value="1"/>
</dbReference>
<dbReference type="SUPFAM" id="SSF57625">
    <property type="entry name" value="Invertebrate chitin-binding proteins"/>
    <property type="match status" value="1"/>
</dbReference>
<dbReference type="Pfam" id="PF00704">
    <property type="entry name" value="Glyco_hydro_18"/>
    <property type="match status" value="1"/>
</dbReference>
<dbReference type="GO" id="GO:0008061">
    <property type="term" value="F:chitin binding"/>
    <property type="evidence" value="ECO:0007669"/>
    <property type="project" value="InterPro"/>
</dbReference>
<dbReference type="InterPro" id="IPR001223">
    <property type="entry name" value="Glyco_hydro18_cat"/>
</dbReference>
<dbReference type="GO" id="GO:0005975">
    <property type="term" value="P:carbohydrate metabolic process"/>
    <property type="evidence" value="ECO:0007669"/>
    <property type="project" value="InterPro"/>
</dbReference>
<evidence type="ECO:0000259" key="1">
    <source>
        <dbReference type="Pfam" id="PF00704"/>
    </source>
</evidence>
<dbReference type="EnsemblMetazoa" id="AATE021816-RA">
    <property type="protein sequence ID" value="AATE021816-PA.1"/>
    <property type="gene ID" value="AATE021816"/>
</dbReference>
<reference evidence="2" key="1">
    <citation type="submission" date="2022-08" db="UniProtKB">
        <authorList>
            <consortium name="EnsemblMetazoa"/>
        </authorList>
    </citation>
    <scope>IDENTIFICATION</scope>
    <source>
        <strain evidence="2">EBRO</strain>
    </source>
</reference>
<protein>
    <recommendedName>
        <fullName evidence="1">GH18 domain-containing protein</fullName>
    </recommendedName>
</protein>
<evidence type="ECO:0000313" key="2">
    <source>
        <dbReference type="EnsemblMetazoa" id="AATE021816-PA.1"/>
    </source>
</evidence>
<dbReference type="InterPro" id="IPR017853">
    <property type="entry name" value="GH"/>
</dbReference>
<accession>A0A240PKK6</accession>
<proteinExistence type="predicted"/>
<dbReference type="Gene3D" id="3.20.20.80">
    <property type="entry name" value="Glycosidases"/>
    <property type="match status" value="2"/>
</dbReference>
<feature type="domain" description="GH18" evidence="1">
    <location>
        <begin position="66"/>
        <end position="312"/>
    </location>
</feature>
<dbReference type="VEuPathDB" id="VectorBase:AATE021816"/>
<dbReference type="InterPro" id="IPR036508">
    <property type="entry name" value="Chitin-bd_dom_sf"/>
</dbReference>
<name>A0A240PKK6_ANOAO</name>
<sequence>MCPTTLFVAIIPVFGFSFAFALELVCQIHLQLPIGAELAEELRHCTVYIVNSVTFDVSRSTVLSNEELSRIDVLKRSNSSADVLLTIALPFNATMLSTHQELSERIAIVLRDNSLDGVDLDLDVAQLDHYEQTRYAQFLRRLRALLRDKYKISTTIGCASLGSSSTLPKALNEQLNMVTVVGTEETTGGSLDGGSEEFTVRKYSFEPVKRLIKDGVSARKIVLSLMTVGIVFNPGSYRTTRSLQQSRVGVLSYGQVCELMVELEAKCGSISGSRKRPGCSLFGGKGVVVYDGESSVETRTKQAADMGVKGMLILPNYDDTENLCDRGPFPLLRSLRTAMATQNPARTEDELICSDGYRYGGIEEGGLYYKCYNEGLRENCCEPGTVFSDLLKICIGINVPPIVLQEDNSLVEVTEAPSDKQSFVTASLDTSTTIFPVAETTLRREPTEEGIEYLLVKFQDTLSYLDDIIKRALALVFRLEYFEQSLINGTRLEADALLDPVIDEEFFSAQNVINSPTDIDEPVEVVDSEESDSSPAGSLIWPFR</sequence>
<dbReference type="STRING" id="41427.A0A240PKK6"/>
<dbReference type="AlphaFoldDB" id="A0A240PKK6"/>